<dbReference type="OrthoDB" id="5585087at2759"/>
<dbReference type="InterPro" id="IPR029040">
    <property type="entry name" value="RPABC4/Spt4"/>
</dbReference>
<dbReference type="InParanoid" id="A0A1Y2DE98"/>
<evidence type="ECO:0000313" key="7">
    <source>
        <dbReference type="EMBL" id="ORY57446.1"/>
    </source>
</evidence>
<dbReference type="GO" id="GO:0005736">
    <property type="term" value="C:RNA polymerase I complex"/>
    <property type="evidence" value="ECO:0007669"/>
    <property type="project" value="EnsemblFungi"/>
</dbReference>
<dbReference type="GO" id="GO:0042797">
    <property type="term" value="P:tRNA transcription by RNA polymerase III"/>
    <property type="evidence" value="ECO:0007669"/>
    <property type="project" value="EnsemblFungi"/>
</dbReference>
<comment type="caution">
    <text evidence="7">The sequence shown here is derived from an EMBL/GenBank/DDBJ whole genome shotgun (WGS) entry which is preliminary data.</text>
</comment>
<keyword evidence="8" id="KW-1185">Reference proteome</keyword>
<dbReference type="InterPro" id="IPR039747">
    <property type="entry name" value="RPABC4"/>
</dbReference>
<name>A0A1Y2DE98_9PEZI</name>
<evidence type="ECO:0000256" key="2">
    <source>
        <dbReference type="ARBA" id="ARBA00022723"/>
    </source>
</evidence>
<dbReference type="FunCoup" id="A0A1Y2DE98">
    <property type="interactions" value="568"/>
</dbReference>
<evidence type="ECO:0008006" key="9">
    <source>
        <dbReference type="Google" id="ProtNLM"/>
    </source>
</evidence>
<protein>
    <recommendedName>
        <fullName evidence="9">DNA directed RNA polymerase</fullName>
    </recommendedName>
</protein>
<reference evidence="7 8" key="1">
    <citation type="submission" date="2016-07" db="EMBL/GenBank/DDBJ databases">
        <title>Pervasive Adenine N6-methylation of Active Genes in Fungi.</title>
        <authorList>
            <consortium name="DOE Joint Genome Institute"/>
            <person name="Mondo S.J."/>
            <person name="Dannebaum R.O."/>
            <person name="Kuo R.C."/>
            <person name="Labutti K."/>
            <person name="Haridas S."/>
            <person name="Kuo A."/>
            <person name="Salamov A."/>
            <person name="Ahrendt S.R."/>
            <person name="Lipzen A."/>
            <person name="Sullivan W."/>
            <person name="Andreopoulos W.B."/>
            <person name="Clum A."/>
            <person name="Lindquist E."/>
            <person name="Daum C."/>
            <person name="Ramamoorthy G.K."/>
            <person name="Gryganskyi A."/>
            <person name="Culley D."/>
            <person name="Magnuson J.K."/>
            <person name="James T.Y."/>
            <person name="O'Malley M.A."/>
            <person name="Stajich J.E."/>
            <person name="Spatafora J.W."/>
            <person name="Visel A."/>
            <person name="Grigoriev I.V."/>
        </authorList>
    </citation>
    <scope>NUCLEOTIDE SEQUENCE [LARGE SCALE GENOMIC DNA]</scope>
    <source>
        <strain evidence="7 8">CBS 129021</strain>
    </source>
</reference>
<dbReference type="GO" id="GO:0006362">
    <property type="term" value="P:transcription elongation by RNA polymerase I"/>
    <property type="evidence" value="ECO:0007669"/>
    <property type="project" value="EnsemblFungi"/>
</dbReference>
<dbReference type="GeneID" id="63780675"/>
<dbReference type="GO" id="GO:0006368">
    <property type="term" value="P:transcription elongation by RNA polymerase II"/>
    <property type="evidence" value="ECO:0007669"/>
    <property type="project" value="EnsemblFungi"/>
</dbReference>
<dbReference type="GO" id="GO:0003968">
    <property type="term" value="F:RNA-directed RNA polymerase activity"/>
    <property type="evidence" value="ECO:0007669"/>
    <property type="project" value="EnsemblFungi"/>
</dbReference>
<dbReference type="GO" id="GO:0005777">
    <property type="term" value="C:peroxisome"/>
    <property type="evidence" value="ECO:0007669"/>
    <property type="project" value="EnsemblFungi"/>
</dbReference>
<evidence type="ECO:0000256" key="5">
    <source>
        <dbReference type="ARBA" id="ARBA00025770"/>
    </source>
</evidence>
<comment type="similarity">
    <text evidence="5">Belongs to the archaeal Rpo12/eukaryotic RPC10 RNA polymerase subunit family.</text>
</comment>
<dbReference type="Proteomes" id="UP000193689">
    <property type="component" value="Unassembled WGS sequence"/>
</dbReference>
<dbReference type="GO" id="GO:0003899">
    <property type="term" value="F:DNA-directed RNA polymerase activity"/>
    <property type="evidence" value="ECO:0007669"/>
    <property type="project" value="EnsemblFungi"/>
</dbReference>
<evidence type="ECO:0000256" key="6">
    <source>
        <dbReference type="SAM" id="MobiDB-lite"/>
    </source>
</evidence>
<keyword evidence="4" id="KW-0539">Nucleus</keyword>
<evidence type="ECO:0000313" key="8">
    <source>
        <dbReference type="Proteomes" id="UP000193689"/>
    </source>
</evidence>
<dbReference type="STRING" id="1141098.A0A1Y2DE98"/>
<dbReference type="Gene3D" id="2.20.28.30">
    <property type="entry name" value="RNA polymerase ii, chain L"/>
    <property type="match status" value="1"/>
</dbReference>
<gene>
    <name evidence="7" type="ORF">BCR38DRAFT_489954</name>
</gene>
<feature type="compositionally biased region" description="Polar residues" evidence="6">
    <location>
        <begin position="9"/>
        <end position="26"/>
    </location>
</feature>
<feature type="region of interest" description="Disordered" evidence="6">
    <location>
        <begin position="1"/>
        <end position="26"/>
    </location>
</feature>
<dbReference type="GO" id="GO:0003677">
    <property type="term" value="F:DNA binding"/>
    <property type="evidence" value="ECO:0007669"/>
    <property type="project" value="InterPro"/>
</dbReference>
<dbReference type="RefSeq" id="XP_040710696.1">
    <property type="nucleotide sequence ID" value="XM_040864463.1"/>
</dbReference>
<dbReference type="Pfam" id="PF03604">
    <property type="entry name" value="Zn_ribbon_RPAB4"/>
    <property type="match status" value="1"/>
</dbReference>
<evidence type="ECO:0000256" key="3">
    <source>
        <dbReference type="ARBA" id="ARBA00022833"/>
    </source>
</evidence>
<dbReference type="InterPro" id="IPR006591">
    <property type="entry name" value="RNAP_P/RPABC4"/>
</dbReference>
<dbReference type="GO" id="GO:0008270">
    <property type="term" value="F:zinc ion binding"/>
    <property type="evidence" value="ECO:0007669"/>
    <property type="project" value="EnsemblFungi"/>
</dbReference>
<dbReference type="SMART" id="SM00659">
    <property type="entry name" value="RPOLCX"/>
    <property type="match status" value="1"/>
</dbReference>
<dbReference type="GO" id="GO:0006361">
    <property type="term" value="P:transcription initiation at RNA polymerase I promoter"/>
    <property type="evidence" value="ECO:0007669"/>
    <property type="project" value="EnsemblFungi"/>
</dbReference>
<dbReference type="AlphaFoldDB" id="A0A1Y2DE98"/>
<evidence type="ECO:0000256" key="4">
    <source>
        <dbReference type="ARBA" id="ARBA00023242"/>
    </source>
</evidence>
<dbReference type="GO" id="GO:0006384">
    <property type="term" value="P:transcription initiation at RNA polymerase III promoter"/>
    <property type="evidence" value="ECO:0007669"/>
    <property type="project" value="EnsemblFungi"/>
</dbReference>
<keyword evidence="3" id="KW-0862">Zinc</keyword>
<dbReference type="EMBL" id="MCFJ01000019">
    <property type="protein sequence ID" value="ORY57446.1"/>
    <property type="molecule type" value="Genomic_DNA"/>
</dbReference>
<dbReference type="PANTHER" id="PTHR12056:SF2">
    <property type="entry name" value="GEO11084P1"/>
    <property type="match status" value="1"/>
</dbReference>
<dbReference type="GO" id="GO:0006367">
    <property type="term" value="P:transcription initiation at RNA polymerase II promoter"/>
    <property type="evidence" value="ECO:0007669"/>
    <property type="project" value="EnsemblFungi"/>
</dbReference>
<evidence type="ECO:0000256" key="1">
    <source>
        <dbReference type="ARBA" id="ARBA00004123"/>
    </source>
</evidence>
<dbReference type="GO" id="GO:0005665">
    <property type="term" value="C:RNA polymerase II, core complex"/>
    <property type="evidence" value="ECO:0007669"/>
    <property type="project" value="EnsemblFungi"/>
</dbReference>
<accession>A0A1Y2DE98</accession>
<dbReference type="FunFam" id="2.20.28.30:FF:000002">
    <property type="entry name" value="DNA-directed RNA polymerases II, IV and V subunit 12"/>
    <property type="match status" value="1"/>
</dbReference>
<organism evidence="7 8">
    <name type="scientific">Pseudomassariella vexata</name>
    <dbReference type="NCBI Taxonomy" id="1141098"/>
    <lineage>
        <taxon>Eukaryota</taxon>
        <taxon>Fungi</taxon>
        <taxon>Dikarya</taxon>
        <taxon>Ascomycota</taxon>
        <taxon>Pezizomycotina</taxon>
        <taxon>Sordariomycetes</taxon>
        <taxon>Xylariomycetidae</taxon>
        <taxon>Amphisphaeriales</taxon>
        <taxon>Pseudomassariaceae</taxon>
        <taxon>Pseudomassariella</taxon>
    </lineage>
</organism>
<proteinExistence type="inferred from homology"/>
<keyword evidence="2" id="KW-0479">Metal-binding</keyword>
<dbReference type="GO" id="GO:0006386">
    <property type="term" value="P:termination of RNA polymerase III transcription"/>
    <property type="evidence" value="ECO:0007669"/>
    <property type="project" value="EnsemblFungi"/>
</dbReference>
<dbReference type="SUPFAM" id="SSF63393">
    <property type="entry name" value="RNA polymerase subunits"/>
    <property type="match status" value="1"/>
</dbReference>
<comment type="subcellular location">
    <subcellularLocation>
        <location evidence="1">Nucleus</location>
    </subcellularLocation>
</comment>
<dbReference type="GO" id="GO:0005666">
    <property type="term" value="C:RNA polymerase III complex"/>
    <property type="evidence" value="ECO:0007669"/>
    <property type="project" value="EnsemblFungi"/>
</dbReference>
<dbReference type="GO" id="GO:0006363">
    <property type="term" value="P:termination of RNA polymerase I transcription"/>
    <property type="evidence" value="ECO:0007669"/>
    <property type="project" value="EnsemblFungi"/>
</dbReference>
<sequence>MSREGYQIPTAQSSAPGASSTQVSRADDNMGTTMTYMCGDCGFKFPLKRQDNIRCIECGCRVLYKERTKRMVQFEAR</sequence>
<dbReference type="PANTHER" id="PTHR12056">
    <property type="entry name" value="DNA-DIRECTED RNA POLYMERASES I, II, AND III"/>
    <property type="match status" value="1"/>
</dbReference>